<dbReference type="Gene3D" id="3.20.20.190">
    <property type="entry name" value="Phosphatidylinositol (PI) phosphodiesterase"/>
    <property type="match status" value="1"/>
</dbReference>
<dbReference type="KEGG" id="smo:SELMODRAFT_443348"/>
<dbReference type="PANTHER" id="PTHR13593">
    <property type="match status" value="1"/>
</dbReference>
<dbReference type="InterPro" id="IPR051057">
    <property type="entry name" value="PI-PLC_domain"/>
</dbReference>
<dbReference type="Gramene" id="EFJ22076">
    <property type="protein sequence ID" value="EFJ22076"/>
    <property type="gene ID" value="SELMODRAFT_443348"/>
</dbReference>
<dbReference type="InParanoid" id="D8S0L9"/>
<dbReference type="OrthoDB" id="7984201at2759"/>
<proteinExistence type="predicted"/>
<dbReference type="InterPro" id="IPR017946">
    <property type="entry name" value="PLC-like_Pdiesterase_TIM-brl"/>
</dbReference>
<name>D8S0L9_SELML</name>
<organism evidence="3">
    <name type="scientific">Selaginella moellendorffii</name>
    <name type="common">Spikemoss</name>
    <dbReference type="NCBI Taxonomy" id="88036"/>
    <lineage>
        <taxon>Eukaryota</taxon>
        <taxon>Viridiplantae</taxon>
        <taxon>Streptophyta</taxon>
        <taxon>Embryophyta</taxon>
        <taxon>Tracheophyta</taxon>
        <taxon>Lycopodiopsida</taxon>
        <taxon>Selaginellales</taxon>
        <taxon>Selaginellaceae</taxon>
        <taxon>Selaginella</taxon>
    </lineage>
</organism>
<dbReference type="CDD" id="cd08588">
    <property type="entry name" value="PI-PLCc_At5g67130_like"/>
    <property type="match status" value="1"/>
</dbReference>
<feature type="signal peptide" evidence="1">
    <location>
        <begin position="1"/>
        <end position="19"/>
    </location>
</feature>
<protein>
    <recommendedName>
        <fullName evidence="4">Phosphatidylinositol-specific phospholipase C X domain-containing protein</fullName>
    </recommendedName>
</protein>
<dbReference type="eggNOG" id="ENOG502QR4B">
    <property type="taxonomic scope" value="Eukaryota"/>
</dbReference>
<dbReference type="HOGENOM" id="CLU_036028_0_0_1"/>
<evidence type="ECO:0000256" key="1">
    <source>
        <dbReference type="SAM" id="SignalP"/>
    </source>
</evidence>
<dbReference type="SUPFAM" id="SSF51695">
    <property type="entry name" value="PLC-like phosphodiesterases"/>
    <property type="match status" value="1"/>
</dbReference>
<gene>
    <name evidence="2" type="ORF">SELMODRAFT_443348</name>
</gene>
<keyword evidence="1" id="KW-0732">Signal</keyword>
<dbReference type="GO" id="GO:0006629">
    <property type="term" value="P:lipid metabolic process"/>
    <property type="evidence" value="ECO:0007669"/>
    <property type="project" value="InterPro"/>
</dbReference>
<dbReference type="STRING" id="88036.D8S0L9"/>
<dbReference type="OMA" id="GDDGMEN"/>
<reference evidence="2 3" key="1">
    <citation type="journal article" date="2011" name="Science">
        <title>The Selaginella genome identifies genetic changes associated with the evolution of vascular plants.</title>
        <authorList>
            <person name="Banks J.A."/>
            <person name="Nishiyama T."/>
            <person name="Hasebe M."/>
            <person name="Bowman J.L."/>
            <person name="Gribskov M."/>
            <person name="dePamphilis C."/>
            <person name="Albert V.A."/>
            <person name="Aono N."/>
            <person name="Aoyama T."/>
            <person name="Ambrose B.A."/>
            <person name="Ashton N.W."/>
            <person name="Axtell M.J."/>
            <person name="Barker E."/>
            <person name="Barker M.S."/>
            <person name="Bennetzen J.L."/>
            <person name="Bonawitz N.D."/>
            <person name="Chapple C."/>
            <person name="Cheng C."/>
            <person name="Correa L.G."/>
            <person name="Dacre M."/>
            <person name="DeBarry J."/>
            <person name="Dreyer I."/>
            <person name="Elias M."/>
            <person name="Engstrom E.M."/>
            <person name="Estelle M."/>
            <person name="Feng L."/>
            <person name="Finet C."/>
            <person name="Floyd S.K."/>
            <person name="Frommer W.B."/>
            <person name="Fujita T."/>
            <person name="Gramzow L."/>
            <person name="Gutensohn M."/>
            <person name="Harholt J."/>
            <person name="Hattori M."/>
            <person name="Heyl A."/>
            <person name="Hirai T."/>
            <person name="Hiwatashi Y."/>
            <person name="Ishikawa M."/>
            <person name="Iwata M."/>
            <person name="Karol K.G."/>
            <person name="Koehler B."/>
            <person name="Kolukisaoglu U."/>
            <person name="Kubo M."/>
            <person name="Kurata T."/>
            <person name="Lalonde S."/>
            <person name="Li K."/>
            <person name="Li Y."/>
            <person name="Litt A."/>
            <person name="Lyons E."/>
            <person name="Manning G."/>
            <person name="Maruyama T."/>
            <person name="Michael T.P."/>
            <person name="Mikami K."/>
            <person name="Miyazaki S."/>
            <person name="Morinaga S."/>
            <person name="Murata T."/>
            <person name="Mueller-Roeber B."/>
            <person name="Nelson D.R."/>
            <person name="Obara M."/>
            <person name="Oguri Y."/>
            <person name="Olmstead R.G."/>
            <person name="Onodera N."/>
            <person name="Petersen B.L."/>
            <person name="Pils B."/>
            <person name="Prigge M."/>
            <person name="Rensing S.A."/>
            <person name="Riano-Pachon D.M."/>
            <person name="Roberts A.W."/>
            <person name="Sato Y."/>
            <person name="Scheller H.V."/>
            <person name="Schulz B."/>
            <person name="Schulz C."/>
            <person name="Shakirov E.V."/>
            <person name="Shibagaki N."/>
            <person name="Shinohara N."/>
            <person name="Shippen D.E."/>
            <person name="Soerensen I."/>
            <person name="Sotooka R."/>
            <person name="Sugimoto N."/>
            <person name="Sugita M."/>
            <person name="Sumikawa N."/>
            <person name="Tanurdzic M."/>
            <person name="Theissen G."/>
            <person name="Ulvskov P."/>
            <person name="Wakazuki S."/>
            <person name="Weng J.K."/>
            <person name="Willats W.W."/>
            <person name="Wipf D."/>
            <person name="Wolf P.G."/>
            <person name="Yang L."/>
            <person name="Zimmer A.D."/>
            <person name="Zhu Q."/>
            <person name="Mitros T."/>
            <person name="Hellsten U."/>
            <person name="Loque D."/>
            <person name="Otillar R."/>
            <person name="Salamov A."/>
            <person name="Schmutz J."/>
            <person name="Shapiro H."/>
            <person name="Lindquist E."/>
            <person name="Lucas S."/>
            <person name="Rokhsar D."/>
            <person name="Grigoriev I.V."/>
        </authorList>
    </citation>
    <scope>NUCLEOTIDE SEQUENCE [LARGE SCALE GENOMIC DNA]</scope>
</reference>
<evidence type="ECO:0000313" key="2">
    <source>
        <dbReference type="EMBL" id="EFJ22076.1"/>
    </source>
</evidence>
<dbReference type="GO" id="GO:0008081">
    <property type="term" value="F:phosphoric diester hydrolase activity"/>
    <property type="evidence" value="ECO:0000318"/>
    <property type="project" value="GO_Central"/>
</dbReference>
<dbReference type="PROSITE" id="PS50007">
    <property type="entry name" value="PIPLC_X_DOMAIN"/>
    <property type="match status" value="1"/>
</dbReference>
<dbReference type="Proteomes" id="UP000001514">
    <property type="component" value="Unassembled WGS sequence"/>
</dbReference>
<evidence type="ECO:0000313" key="3">
    <source>
        <dbReference type="Proteomes" id="UP000001514"/>
    </source>
</evidence>
<dbReference type="PANTHER" id="PTHR13593:SF140">
    <property type="entry name" value="PLC-LIKE PHOSPHODIESTERASE"/>
    <property type="match status" value="1"/>
</dbReference>
<dbReference type="AlphaFoldDB" id="D8S0L9"/>
<feature type="chain" id="PRO_5003122314" description="Phosphatidylinositol-specific phospholipase C X domain-containing protein" evidence="1">
    <location>
        <begin position="20"/>
        <end position="340"/>
    </location>
</feature>
<dbReference type="Pfam" id="PF26178">
    <property type="entry name" value="PI-PLC_cat"/>
    <property type="match status" value="1"/>
</dbReference>
<keyword evidence="3" id="KW-1185">Reference proteome</keyword>
<sequence>MAEEMLPLVLLLSLLGAQACSNHSCKIGERCFNNEDCATGLHCSSCAAAGIIEPICIRSNATLLARTDLPFNKYAWLTTHNSFAISTEKQRFPVPRFAPTNQDDTVTSQLQNGVRGLMLDLYDFKNDIWLCHSFGGICYDFTAFQPAVETLREVEAFLAANPREVITIFIEDYVRTQNGVTNVFKAAGLDKLWFPVSKMPKSGGDWPTLADMIASNQRLLVFTSSQAKEATEGIAYQWRYTSENQYGDDGMENGSCRNRDESPPLASRSVSLFVENYFPTTPFEPRECKDHGQSLFAMLDVCAKSSGNRYANFLAVNFYAQSEGGGTFQAVDTLNSKLMG</sequence>
<dbReference type="EMBL" id="GL377597">
    <property type="protein sequence ID" value="EFJ22076.1"/>
    <property type="molecule type" value="Genomic_DNA"/>
</dbReference>
<evidence type="ECO:0008006" key="4">
    <source>
        <dbReference type="Google" id="ProtNLM"/>
    </source>
</evidence>
<accession>D8S0L9</accession>